<dbReference type="InterPro" id="IPR036691">
    <property type="entry name" value="Endo/exonu/phosph_ase_sf"/>
</dbReference>
<dbReference type="Proteomes" id="UP001634394">
    <property type="component" value="Unassembled WGS sequence"/>
</dbReference>
<organism evidence="2 3">
    <name type="scientific">Sinanodonta woodiana</name>
    <name type="common">Chinese pond mussel</name>
    <name type="synonym">Anodonta woodiana</name>
    <dbReference type="NCBI Taxonomy" id="1069815"/>
    <lineage>
        <taxon>Eukaryota</taxon>
        <taxon>Metazoa</taxon>
        <taxon>Spiralia</taxon>
        <taxon>Lophotrochozoa</taxon>
        <taxon>Mollusca</taxon>
        <taxon>Bivalvia</taxon>
        <taxon>Autobranchia</taxon>
        <taxon>Heteroconchia</taxon>
        <taxon>Palaeoheterodonta</taxon>
        <taxon>Unionida</taxon>
        <taxon>Unionoidea</taxon>
        <taxon>Unionidae</taxon>
        <taxon>Unioninae</taxon>
        <taxon>Sinanodonta</taxon>
    </lineage>
</organism>
<keyword evidence="3" id="KW-1185">Reference proteome</keyword>
<comment type="caution">
    <text evidence="2">The sequence shown here is derived from an EMBL/GenBank/DDBJ whole genome shotgun (WGS) entry which is preliminary data.</text>
</comment>
<dbReference type="Pfam" id="PF00078">
    <property type="entry name" value="RVT_1"/>
    <property type="match status" value="1"/>
</dbReference>
<dbReference type="AlphaFoldDB" id="A0ABD3XKF7"/>
<sequence length="495" mass="58534">MNERGDRRLQFCRLNKLNITNTYFKLKPSRKWTWRSPGDRTRQMIDYIMIDRRWRSCISNVRSYPSAIVPNMENDRNLVLAHFKVRFNVQKRTHTKKLDIEKLRIPEVKERYEIEIKNRFEALRSMIEEASLDEALDIVNHTIRKTAEDVFGFKRYRREPWISDEVLNLADQRRTIKTKMSINPQDEDLKQKNTQLKKVINYKVEECREEWFNKQCYEAEEANKKNDIIRDKDGNILTKESDILQRWHEYDTSLYNAKIVTDESVLEELWPNCRRNEQEPDLLENEVRAAIAKIKSRKAPGIDGIEGALIKEGGQTVVQVLHKICKKIWDSGVFSTIWTKSLVVNIPKKGDTTTCKNYRTISLICHASKIILEIIRSRMKNTIESQMAEEQAGFRPGRGTIEQIFSLRLIAEKYLALQEKELYLIFIDFKKAFDRVWHKGLWRVLHHYGIHPKMINLIENLYKRTQSAIRVGNKVTEWFQQVIGVRQGNFGTTLT</sequence>
<name>A0ABD3XKF7_SINWO</name>
<evidence type="ECO:0000313" key="2">
    <source>
        <dbReference type="EMBL" id="KAL3886671.1"/>
    </source>
</evidence>
<evidence type="ECO:0000259" key="1">
    <source>
        <dbReference type="PROSITE" id="PS50878"/>
    </source>
</evidence>
<evidence type="ECO:0000313" key="3">
    <source>
        <dbReference type="Proteomes" id="UP001634394"/>
    </source>
</evidence>
<gene>
    <name evidence="2" type="ORF">ACJMK2_026651</name>
</gene>
<accession>A0ABD3XKF7</accession>
<dbReference type="EMBL" id="JBJQND010000002">
    <property type="protein sequence ID" value="KAL3886671.1"/>
    <property type="molecule type" value="Genomic_DNA"/>
</dbReference>
<dbReference type="Gene3D" id="3.60.10.10">
    <property type="entry name" value="Endonuclease/exonuclease/phosphatase"/>
    <property type="match status" value="1"/>
</dbReference>
<dbReference type="PROSITE" id="PS50878">
    <property type="entry name" value="RT_POL"/>
    <property type="match status" value="1"/>
</dbReference>
<protein>
    <recommendedName>
        <fullName evidence="1">Reverse transcriptase domain-containing protein</fullName>
    </recommendedName>
</protein>
<dbReference type="CDD" id="cd01650">
    <property type="entry name" value="RT_nLTR_like"/>
    <property type="match status" value="1"/>
</dbReference>
<reference evidence="2 3" key="1">
    <citation type="submission" date="2024-11" db="EMBL/GenBank/DDBJ databases">
        <title>Chromosome-level genome assembly of the freshwater bivalve Anodonta woodiana.</title>
        <authorList>
            <person name="Chen X."/>
        </authorList>
    </citation>
    <scope>NUCLEOTIDE SEQUENCE [LARGE SCALE GENOMIC DNA]</scope>
    <source>
        <strain evidence="2">MN2024</strain>
        <tissue evidence="2">Gills</tissue>
    </source>
</reference>
<feature type="domain" description="Reverse transcriptase" evidence="1">
    <location>
        <begin position="327"/>
        <end position="495"/>
    </location>
</feature>
<proteinExistence type="predicted"/>
<dbReference type="InterPro" id="IPR000477">
    <property type="entry name" value="RT_dom"/>
</dbReference>
<dbReference type="PANTHER" id="PTHR19446">
    <property type="entry name" value="REVERSE TRANSCRIPTASES"/>
    <property type="match status" value="1"/>
</dbReference>